<dbReference type="GeneID" id="92359928"/>
<dbReference type="AlphaFoldDB" id="A0A836GZJ8"/>
<evidence type="ECO:0000256" key="1">
    <source>
        <dbReference type="SAM" id="Phobius"/>
    </source>
</evidence>
<keyword evidence="1" id="KW-1133">Transmembrane helix</keyword>
<reference evidence="3" key="1">
    <citation type="journal article" date="2021" name="Microbiol. Resour. Announc.">
        <title>LGAAP: Leishmaniinae Genome Assembly and Annotation Pipeline.</title>
        <authorList>
            <person name="Almutairi H."/>
            <person name="Urbaniak M.D."/>
            <person name="Bates M.D."/>
            <person name="Jariyapan N."/>
            <person name="Kwakye-Nuako G."/>
            <person name="Thomaz-Soccol V."/>
            <person name="Al-Salem W.S."/>
            <person name="Dillon R.J."/>
            <person name="Bates P.A."/>
            <person name="Gatherer D."/>
        </authorList>
    </citation>
    <scope>NUCLEOTIDE SEQUENCE [LARGE SCALE GENOMIC DNA]</scope>
</reference>
<dbReference type="EMBL" id="JAFHLR010000028">
    <property type="protein sequence ID" value="KAG5474825.1"/>
    <property type="molecule type" value="Genomic_DNA"/>
</dbReference>
<dbReference type="Proteomes" id="UP000674143">
    <property type="component" value="Unassembled WGS sequence"/>
</dbReference>
<evidence type="ECO:0000313" key="2">
    <source>
        <dbReference type="EMBL" id="KAG5474825.1"/>
    </source>
</evidence>
<name>A0A836GZJ8_9TRYP</name>
<keyword evidence="1" id="KW-0472">Membrane</keyword>
<sequence>MRRISVGVWIADVLAIVILAINTTSLFDSVEQFSVFMMMSLLCYMCCIALPTPALIILHHIYFSNTRRTLQRQSDVLEEGLLRCRRSGHLVRVLEAVQNNIADNERAYCIDEDLIYKRVGENRGAKRKRYGSLLNFVRRQVREGFDKVRAARRDVVGALHKVRKTKNQVINGMNMSDSMRQPAFSLQDFLQVGDANSRAEEEAGVGAGGLPLYYNPRMLFPSDLVHIPAVYVKRSEGCWNGMRDALGLPSRTRCGEAIPPRVRSLSSRRAGAVEARAFADRWREVGTRLGVKTTANSRSAELLPLAVRNAVRAHDPAMVVDPFAGATSSGKKGGAAALTAAGALPRIDGGPSGMVLAKLRYRWAHRADMRRAGCCGLFGHVADETAEQRMQRLMARKVKREGSSLFERFLLRYYLPAIYSIRYVLLALLLVLSVVVCVLGSRIEAAGLPGTLLMDQKSIADTFAAMSDSFGQRGSCTFCGPYYRSLQDYHQATITDIETCSA</sequence>
<keyword evidence="3" id="KW-1185">Reference proteome</keyword>
<feature type="transmembrane region" description="Helical" evidence="1">
    <location>
        <begin position="7"/>
        <end position="27"/>
    </location>
</feature>
<proteinExistence type="predicted"/>
<evidence type="ECO:0000313" key="3">
    <source>
        <dbReference type="Proteomes" id="UP000674143"/>
    </source>
</evidence>
<comment type="caution">
    <text evidence="2">The sequence shown here is derived from an EMBL/GenBank/DDBJ whole genome shotgun (WGS) entry which is preliminary data.</text>
</comment>
<feature type="transmembrane region" description="Helical" evidence="1">
    <location>
        <begin position="33"/>
        <end position="58"/>
    </location>
</feature>
<reference evidence="3" key="2">
    <citation type="journal article" date="2021" name="Sci. Data">
        <title>Chromosome-scale genome sequencing, assembly and annotation of six genomes from subfamily Leishmaniinae.</title>
        <authorList>
            <person name="Almutairi H."/>
            <person name="Urbaniak M.D."/>
            <person name="Bates M.D."/>
            <person name="Jariyapan N."/>
            <person name="Kwakye-Nuako G."/>
            <person name="Thomaz Soccol V."/>
            <person name="Al-Salem W.S."/>
            <person name="Dillon R.J."/>
            <person name="Bates P.A."/>
            <person name="Gatherer D."/>
        </authorList>
    </citation>
    <scope>NUCLEOTIDE SEQUENCE [LARGE SCALE GENOMIC DNA]</scope>
</reference>
<gene>
    <name evidence="2" type="ORF">LSCM4_04002</name>
</gene>
<accession>A0A836GZJ8</accession>
<dbReference type="KEGG" id="loi:92359928"/>
<organism evidence="2 3">
    <name type="scientific">Leishmania orientalis</name>
    <dbReference type="NCBI Taxonomy" id="2249476"/>
    <lineage>
        <taxon>Eukaryota</taxon>
        <taxon>Discoba</taxon>
        <taxon>Euglenozoa</taxon>
        <taxon>Kinetoplastea</taxon>
        <taxon>Metakinetoplastina</taxon>
        <taxon>Trypanosomatida</taxon>
        <taxon>Trypanosomatidae</taxon>
        <taxon>Leishmaniinae</taxon>
        <taxon>Leishmania</taxon>
    </lineage>
</organism>
<feature type="transmembrane region" description="Helical" evidence="1">
    <location>
        <begin position="423"/>
        <end position="443"/>
    </location>
</feature>
<protein>
    <submittedName>
        <fullName evidence="2">Uncharacterized protein</fullName>
    </submittedName>
</protein>
<dbReference type="RefSeq" id="XP_067061931.1">
    <property type="nucleotide sequence ID" value="XM_067205994.1"/>
</dbReference>
<keyword evidence="1" id="KW-0812">Transmembrane</keyword>